<organism evidence="2 3">
    <name type="scientific">Coniophora puteana (strain RWD-64-598)</name>
    <name type="common">Brown rot fungus</name>
    <dbReference type="NCBI Taxonomy" id="741705"/>
    <lineage>
        <taxon>Eukaryota</taxon>
        <taxon>Fungi</taxon>
        <taxon>Dikarya</taxon>
        <taxon>Basidiomycota</taxon>
        <taxon>Agaricomycotina</taxon>
        <taxon>Agaricomycetes</taxon>
        <taxon>Agaricomycetidae</taxon>
        <taxon>Boletales</taxon>
        <taxon>Coniophorineae</taxon>
        <taxon>Coniophoraceae</taxon>
        <taxon>Coniophora</taxon>
    </lineage>
</organism>
<dbReference type="KEGG" id="cput:CONPUDRAFT_151750"/>
<evidence type="ECO:0000313" key="2">
    <source>
        <dbReference type="EMBL" id="EIW82691.1"/>
    </source>
</evidence>
<keyword evidence="1" id="KW-0732">Signal</keyword>
<keyword evidence="3" id="KW-1185">Reference proteome</keyword>
<proteinExistence type="predicted"/>
<dbReference type="AlphaFoldDB" id="A0A5M3MVS8"/>
<reference evidence="3" key="1">
    <citation type="journal article" date="2012" name="Science">
        <title>The Paleozoic origin of enzymatic lignin decomposition reconstructed from 31 fungal genomes.</title>
        <authorList>
            <person name="Floudas D."/>
            <person name="Binder M."/>
            <person name="Riley R."/>
            <person name="Barry K."/>
            <person name="Blanchette R.A."/>
            <person name="Henrissat B."/>
            <person name="Martinez A.T."/>
            <person name="Otillar R."/>
            <person name="Spatafora J.W."/>
            <person name="Yadav J.S."/>
            <person name="Aerts A."/>
            <person name="Benoit I."/>
            <person name="Boyd A."/>
            <person name="Carlson A."/>
            <person name="Copeland A."/>
            <person name="Coutinho P.M."/>
            <person name="de Vries R.P."/>
            <person name="Ferreira P."/>
            <person name="Findley K."/>
            <person name="Foster B."/>
            <person name="Gaskell J."/>
            <person name="Glotzer D."/>
            <person name="Gorecki P."/>
            <person name="Heitman J."/>
            <person name="Hesse C."/>
            <person name="Hori C."/>
            <person name="Igarashi K."/>
            <person name="Jurgens J.A."/>
            <person name="Kallen N."/>
            <person name="Kersten P."/>
            <person name="Kohler A."/>
            <person name="Kuees U."/>
            <person name="Kumar T.K.A."/>
            <person name="Kuo A."/>
            <person name="LaButti K."/>
            <person name="Larrondo L.F."/>
            <person name="Lindquist E."/>
            <person name="Ling A."/>
            <person name="Lombard V."/>
            <person name="Lucas S."/>
            <person name="Lundell T."/>
            <person name="Martin R."/>
            <person name="McLaughlin D.J."/>
            <person name="Morgenstern I."/>
            <person name="Morin E."/>
            <person name="Murat C."/>
            <person name="Nagy L.G."/>
            <person name="Nolan M."/>
            <person name="Ohm R.A."/>
            <person name="Patyshakuliyeva A."/>
            <person name="Rokas A."/>
            <person name="Ruiz-Duenas F.J."/>
            <person name="Sabat G."/>
            <person name="Salamov A."/>
            <person name="Samejima M."/>
            <person name="Schmutz J."/>
            <person name="Slot J.C."/>
            <person name="St John F."/>
            <person name="Stenlid J."/>
            <person name="Sun H."/>
            <person name="Sun S."/>
            <person name="Syed K."/>
            <person name="Tsang A."/>
            <person name="Wiebenga A."/>
            <person name="Young D."/>
            <person name="Pisabarro A."/>
            <person name="Eastwood D.C."/>
            <person name="Martin F."/>
            <person name="Cullen D."/>
            <person name="Grigoriev I.V."/>
            <person name="Hibbett D.S."/>
        </authorList>
    </citation>
    <scope>NUCLEOTIDE SEQUENCE [LARGE SCALE GENOMIC DNA]</scope>
    <source>
        <strain evidence="3">RWD-64-598 SS2</strain>
    </source>
</reference>
<evidence type="ECO:0000313" key="3">
    <source>
        <dbReference type="Proteomes" id="UP000053558"/>
    </source>
</evidence>
<protein>
    <submittedName>
        <fullName evidence="2">Uncharacterized protein</fullName>
    </submittedName>
</protein>
<sequence length="135" mass="13949">MSVLSPSLSLFLLRSSSPAAIALSLTFAHLLPLLPSYSCSSRLSPLPQASRPQCAADPSSNLAGVIAPGVNVEASPALGLAVQREAIPVTVSASTSAYTYTHSRGCCRRVERAIDTTAMGPSLARARAQAVCQNP</sequence>
<feature type="signal peptide" evidence="1">
    <location>
        <begin position="1"/>
        <end position="22"/>
    </location>
</feature>
<comment type="caution">
    <text evidence="2">The sequence shown here is derived from an EMBL/GenBank/DDBJ whole genome shotgun (WGS) entry which is preliminary data.</text>
</comment>
<dbReference type="Proteomes" id="UP000053558">
    <property type="component" value="Unassembled WGS sequence"/>
</dbReference>
<dbReference type="EMBL" id="JH711576">
    <property type="protein sequence ID" value="EIW82691.1"/>
    <property type="molecule type" value="Genomic_DNA"/>
</dbReference>
<dbReference type="GeneID" id="19202919"/>
<dbReference type="RefSeq" id="XP_007766683.1">
    <property type="nucleotide sequence ID" value="XM_007768493.1"/>
</dbReference>
<name>A0A5M3MVS8_CONPW</name>
<gene>
    <name evidence="2" type="ORF">CONPUDRAFT_151750</name>
</gene>
<evidence type="ECO:0000256" key="1">
    <source>
        <dbReference type="SAM" id="SignalP"/>
    </source>
</evidence>
<accession>A0A5M3MVS8</accession>
<feature type="chain" id="PRO_5024280759" evidence="1">
    <location>
        <begin position="23"/>
        <end position="135"/>
    </location>
</feature>